<dbReference type="Proteomes" id="UP000317998">
    <property type="component" value="Unassembled WGS sequence"/>
</dbReference>
<feature type="transmembrane region" description="Helical" evidence="1">
    <location>
        <begin position="107"/>
        <end position="127"/>
    </location>
</feature>
<dbReference type="EMBL" id="VFOM01000001">
    <property type="protein sequence ID" value="TQL48643.1"/>
    <property type="molecule type" value="Genomic_DNA"/>
</dbReference>
<evidence type="ECO:0008006" key="4">
    <source>
        <dbReference type="Google" id="ProtNLM"/>
    </source>
</evidence>
<organism evidence="2 3">
    <name type="scientific">Homoserinimonas aerilata</name>
    <dbReference type="NCBI Taxonomy" id="1162970"/>
    <lineage>
        <taxon>Bacteria</taxon>
        <taxon>Bacillati</taxon>
        <taxon>Actinomycetota</taxon>
        <taxon>Actinomycetes</taxon>
        <taxon>Micrococcales</taxon>
        <taxon>Microbacteriaceae</taxon>
        <taxon>Homoserinimonas</taxon>
    </lineage>
</organism>
<feature type="transmembrane region" description="Helical" evidence="1">
    <location>
        <begin position="236"/>
        <end position="260"/>
    </location>
</feature>
<feature type="transmembrane region" description="Helical" evidence="1">
    <location>
        <begin position="349"/>
        <end position="371"/>
    </location>
</feature>
<name>A0A542YKM5_9MICO</name>
<reference evidence="2 3" key="1">
    <citation type="submission" date="2019-06" db="EMBL/GenBank/DDBJ databases">
        <title>Sequencing the genomes of 1000 actinobacteria strains.</title>
        <authorList>
            <person name="Klenk H.-P."/>
        </authorList>
    </citation>
    <scope>NUCLEOTIDE SEQUENCE [LARGE SCALE GENOMIC DNA]</scope>
    <source>
        <strain evidence="2 3">DSM 26477</strain>
    </source>
</reference>
<keyword evidence="1" id="KW-0812">Transmembrane</keyword>
<evidence type="ECO:0000256" key="1">
    <source>
        <dbReference type="SAM" id="Phobius"/>
    </source>
</evidence>
<comment type="caution">
    <text evidence="2">The sequence shown here is derived from an EMBL/GenBank/DDBJ whole genome shotgun (WGS) entry which is preliminary data.</text>
</comment>
<proteinExistence type="predicted"/>
<accession>A0A542YKM5</accession>
<keyword evidence="1" id="KW-0472">Membrane</keyword>
<dbReference type="AlphaFoldDB" id="A0A542YKM5"/>
<feature type="transmembrane region" description="Helical" evidence="1">
    <location>
        <begin position="272"/>
        <end position="296"/>
    </location>
</feature>
<feature type="transmembrane region" description="Helical" evidence="1">
    <location>
        <begin position="404"/>
        <end position="425"/>
    </location>
</feature>
<feature type="transmembrane region" description="Helical" evidence="1">
    <location>
        <begin position="308"/>
        <end position="329"/>
    </location>
</feature>
<feature type="transmembrane region" description="Helical" evidence="1">
    <location>
        <begin position="34"/>
        <end position="53"/>
    </location>
</feature>
<keyword evidence="1" id="KW-1133">Transmembrane helix</keyword>
<gene>
    <name evidence="2" type="ORF">FB562_1741</name>
</gene>
<feature type="transmembrane region" description="Helical" evidence="1">
    <location>
        <begin position="168"/>
        <end position="189"/>
    </location>
</feature>
<sequence length="438" mass="45247">MEPDLSGEPDGALPAAVPVSAVPSNDGGSSGATLILGATVVAGVAGYLVTWLVNLMIGPAAYALFAIFWGAIYLVIGALSGVQQEITRATHPIEPGSREKASRARNFAVTGALLVAVVVIASAPLWVDRVFPDAGWALVLPLAVGAASYVLVATLCGSLYGVTQWRSLALLIGFDALLRLALLGVALLFTHDIVVLAWMVALPFPLTIALLWPVVRGGFVGRSDIDVGYRALTWNVARTVLASTATAMLVSGLPLLLGVAAVGVDQSLLGELLFTITLSRAPLIVTVMSLQSYFLLQFRNNPATWARTFLRIQAAIALGTIVIGALGWWLGPAAFALVTGRPSTIDGSFIAVLVVSSALVGSLCLSAPAVLAKGQHFIYSLGWVVAAIVTIAALALPIGFIDSVIVALLAGPVAGLLVHLGWLLAVRGRVGASTMAAP</sequence>
<feature type="transmembrane region" description="Helical" evidence="1">
    <location>
        <begin position="59"/>
        <end position="79"/>
    </location>
</feature>
<feature type="transmembrane region" description="Helical" evidence="1">
    <location>
        <begin position="139"/>
        <end position="161"/>
    </location>
</feature>
<keyword evidence="3" id="KW-1185">Reference proteome</keyword>
<dbReference type="RefSeq" id="WP_141880719.1">
    <property type="nucleotide sequence ID" value="NZ_VFOM01000001.1"/>
</dbReference>
<feature type="transmembrane region" description="Helical" evidence="1">
    <location>
        <begin position="378"/>
        <end position="398"/>
    </location>
</feature>
<feature type="transmembrane region" description="Helical" evidence="1">
    <location>
        <begin position="195"/>
        <end position="215"/>
    </location>
</feature>
<evidence type="ECO:0000313" key="3">
    <source>
        <dbReference type="Proteomes" id="UP000317998"/>
    </source>
</evidence>
<dbReference type="OrthoDB" id="4771963at2"/>
<protein>
    <recommendedName>
        <fullName evidence="4">O-antigen/teichoic acid export membrane protein</fullName>
    </recommendedName>
</protein>
<evidence type="ECO:0000313" key="2">
    <source>
        <dbReference type="EMBL" id="TQL48643.1"/>
    </source>
</evidence>